<comment type="caution">
    <text evidence="4">The sequence shown here is derived from an EMBL/GenBank/DDBJ whole genome shotgun (WGS) entry which is preliminary data.</text>
</comment>
<gene>
    <name evidence="4" type="ORF">SO694_00087173</name>
</gene>
<keyword evidence="2" id="KW-0472">Membrane</keyword>
<feature type="transmembrane region" description="Helical" evidence="2">
    <location>
        <begin position="554"/>
        <end position="577"/>
    </location>
</feature>
<evidence type="ECO:0000313" key="5">
    <source>
        <dbReference type="Proteomes" id="UP001363151"/>
    </source>
</evidence>
<keyword evidence="5" id="KW-1185">Reference proteome</keyword>
<evidence type="ECO:0000256" key="1">
    <source>
        <dbReference type="SAM" id="MobiDB-lite"/>
    </source>
</evidence>
<organism evidence="4 5">
    <name type="scientific">Aureococcus anophagefferens</name>
    <name type="common">Harmful bloom alga</name>
    <dbReference type="NCBI Taxonomy" id="44056"/>
    <lineage>
        <taxon>Eukaryota</taxon>
        <taxon>Sar</taxon>
        <taxon>Stramenopiles</taxon>
        <taxon>Ochrophyta</taxon>
        <taxon>Pelagophyceae</taxon>
        <taxon>Pelagomonadales</taxon>
        <taxon>Pelagomonadaceae</taxon>
        <taxon>Aureococcus</taxon>
    </lineage>
</organism>
<feature type="compositionally biased region" description="Basic and acidic residues" evidence="1">
    <location>
        <begin position="726"/>
        <end position="743"/>
    </location>
</feature>
<dbReference type="EMBL" id="JBBJCI010000121">
    <property type="protein sequence ID" value="KAK7248071.1"/>
    <property type="molecule type" value="Genomic_DNA"/>
</dbReference>
<feature type="chain" id="PRO_5046616476" description="MLO-like protein" evidence="3">
    <location>
        <begin position="28"/>
        <end position="743"/>
    </location>
</feature>
<sequence length="743" mass="82283">MGAGSPRWQRVAWIGGSLCAFTAVSHGVRGGETLVARPGAAAADAFHLRRLDEDDHSDDDHSDDDHADDHHADDHHADDHSDDDHADDGHGDDGHGDDGHGDDGHGDDGHGDDHGDDHGHADFTYGSCYHSCHFCEDPACLNFWREDKYSGKFGPANHGGLTEMNYSKSMITVVLILITLCFEFAYEKAHHAVHHNHQSESVWLRHLSDYDVPDGGGGQHHSLAGRSAGDVLKSVRHDQLRMHYKTFLLQRFTSELMVLGFLAFSVWVSLKSGFIKFLSGGRDVKWGPQTDIQLKETIEEAHMGIFVAMTIYFAALTTICDQCTAESDRTLQYERLLAMERSKGGQVVKTPHDGRLSVVKVAAVVTQSAKNLSLHDYKMLREAFVRAGNNRWSLAHGAKASEFNDDFHFALYLRVHLDALIMELIEIQPTTWIFVIFLLIIHAALARSQLLGEWIIYFPPLAGIAMLVALHVALTFYERIYCDEDRVRRSRLERAASGKLAVSKTESNHDLEDMLLRVIQALLLFCMYSVGSHVVSKHVWKRRHDPGYDRRTTVVGWCLNLFLILAVALLLPKIVFLSNIIMRIPPMVDKNEIKMVAEQCRTRGAAWKPNLQPDFNGAYKDLCAFHADKAHHAPGDHDATPGHHDPASNGAQSTSTFLVKTRHGEPRQESSSGAVDDSLAALAELAEDDGGRPPGTKVVAVDDVRAEDYAPPDDAALPPLRAPRNSGERERGPKAGEREEGAA</sequence>
<accession>A0ABR1G4F1</accession>
<keyword evidence="2" id="KW-0812">Transmembrane</keyword>
<keyword evidence="2" id="KW-1133">Transmembrane helix</keyword>
<proteinExistence type="predicted"/>
<evidence type="ECO:0008006" key="6">
    <source>
        <dbReference type="Google" id="ProtNLM"/>
    </source>
</evidence>
<name>A0ABR1G4F1_AURAN</name>
<feature type="signal peptide" evidence="3">
    <location>
        <begin position="1"/>
        <end position="27"/>
    </location>
</feature>
<feature type="compositionally biased region" description="Basic and acidic residues" evidence="1">
    <location>
        <begin position="63"/>
        <end position="113"/>
    </location>
</feature>
<feature type="region of interest" description="Disordered" evidence="1">
    <location>
        <begin position="683"/>
        <end position="743"/>
    </location>
</feature>
<feature type="region of interest" description="Disordered" evidence="1">
    <location>
        <begin position="632"/>
        <end position="652"/>
    </location>
</feature>
<feature type="region of interest" description="Disordered" evidence="1">
    <location>
        <begin position="53"/>
        <end position="113"/>
    </location>
</feature>
<evidence type="ECO:0000256" key="3">
    <source>
        <dbReference type="SAM" id="SignalP"/>
    </source>
</evidence>
<feature type="compositionally biased region" description="Basic and acidic residues" evidence="1">
    <location>
        <begin position="632"/>
        <end position="646"/>
    </location>
</feature>
<reference evidence="4 5" key="1">
    <citation type="submission" date="2024-03" db="EMBL/GenBank/DDBJ databases">
        <title>Aureococcus anophagefferens CCMP1851 and Kratosvirus quantuckense: Draft genome of a second virus-susceptible host strain in the model system.</title>
        <authorList>
            <person name="Chase E."/>
            <person name="Truchon A.R."/>
            <person name="Schepens W."/>
            <person name="Wilhelm S.W."/>
        </authorList>
    </citation>
    <scope>NUCLEOTIDE SEQUENCE [LARGE SCALE GENOMIC DNA]</scope>
    <source>
        <strain evidence="4 5">CCMP1851</strain>
    </source>
</reference>
<dbReference type="Proteomes" id="UP001363151">
    <property type="component" value="Unassembled WGS sequence"/>
</dbReference>
<protein>
    <recommendedName>
        <fullName evidence="6">MLO-like protein</fullName>
    </recommendedName>
</protein>
<feature type="compositionally biased region" description="Low complexity" evidence="1">
    <location>
        <begin position="712"/>
        <end position="724"/>
    </location>
</feature>
<keyword evidence="3" id="KW-0732">Signal</keyword>
<feature type="transmembrane region" description="Helical" evidence="2">
    <location>
        <begin position="514"/>
        <end position="534"/>
    </location>
</feature>
<feature type="transmembrane region" description="Helical" evidence="2">
    <location>
        <begin position="454"/>
        <end position="477"/>
    </location>
</feature>
<evidence type="ECO:0000313" key="4">
    <source>
        <dbReference type="EMBL" id="KAK7248071.1"/>
    </source>
</evidence>
<feature type="transmembrane region" description="Helical" evidence="2">
    <location>
        <begin position="430"/>
        <end position="448"/>
    </location>
</feature>
<evidence type="ECO:0000256" key="2">
    <source>
        <dbReference type="SAM" id="Phobius"/>
    </source>
</evidence>